<dbReference type="EC" id="3.4.19.12" evidence="2"/>
<evidence type="ECO:0000313" key="6">
    <source>
        <dbReference type="EMBL" id="PKU27841.1"/>
    </source>
</evidence>
<reference evidence="7" key="2">
    <citation type="submission" date="2017-12" db="EMBL/GenBank/DDBJ databases">
        <title>Genome sequence of the Bar-tailed Godwit (Limosa lapponica baueri).</title>
        <authorList>
            <person name="Lima N.C.B."/>
            <person name="Parody-Merino A.M."/>
            <person name="Battley P.F."/>
            <person name="Fidler A.E."/>
            <person name="Prosdocimi F."/>
        </authorList>
    </citation>
    <scope>NUCLEOTIDE SEQUENCE [LARGE SCALE GENOMIC DNA]</scope>
</reference>
<dbReference type="SUPFAM" id="SSF143791">
    <property type="entry name" value="DUSP-like"/>
    <property type="match status" value="1"/>
</dbReference>
<evidence type="ECO:0000256" key="1">
    <source>
        <dbReference type="ARBA" id="ARBA00000707"/>
    </source>
</evidence>
<reference evidence="7" key="1">
    <citation type="submission" date="2017-11" db="EMBL/GenBank/DDBJ databases">
        <authorList>
            <person name="Lima N.C."/>
            <person name="Parody-Merino A.M."/>
            <person name="Battley P.F."/>
            <person name="Fidler A.E."/>
            <person name="Prosdocimi F."/>
        </authorList>
    </citation>
    <scope>NUCLEOTIDE SEQUENCE [LARGE SCALE GENOMIC DNA]</scope>
</reference>
<keyword evidence="4" id="KW-0788">Thiol protease</keyword>
<dbReference type="InterPro" id="IPR006615">
    <property type="entry name" value="Pept_C19_DUSP"/>
</dbReference>
<gene>
    <name evidence="6" type="ORF">llap_21855</name>
</gene>
<keyword evidence="4" id="KW-0378">Hydrolase</keyword>
<sequence>MAEMRKQSVARGKIKHEEVKELYKRLPAEAGSPYDFISLEWLQKWLDESTPPKPIDNTACLCSHGKLHPDKIPIMKRISEYVADFFYRRYGGGPRLNGKVSGWETPSPVTFWMWFRALFWSQPHPLSS</sequence>
<dbReference type="Gene3D" id="3.30.2230.10">
    <property type="entry name" value="DUSP-like"/>
    <property type="match status" value="1"/>
</dbReference>
<evidence type="ECO:0000313" key="7">
    <source>
        <dbReference type="Proteomes" id="UP000233556"/>
    </source>
</evidence>
<dbReference type="Pfam" id="PF06337">
    <property type="entry name" value="DUSP"/>
    <property type="match status" value="1"/>
</dbReference>
<dbReference type="GO" id="GO:0004843">
    <property type="term" value="F:cysteine-type deubiquitinase activity"/>
    <property type="evidence" value="ECO:0007669"/>
    <property type="project" value="UniProtKB-EC"/>
</dbReference>
<keyword evidence="3" id="KW-0833">Ubl conjugation pathway</keyword>
<dbReference type="AlphaFoldDB" id="A0A2I0T236"/>
<dbReference type="PROSITE" id="PS51283">
    <property type="entry name" value="DUSP"/>
    <property type="match status" value="1"/>
</dbReference>
<proteinExistence type="predicted"/>
<evidence type="ECO:0000259" key="5">
    <source>
        <dbReference type="PROSITE" id="PS51283"/>
    </source>
</evidence>
<protein>
    <recommendedName>
        <fullName evidence="2">ubiquitinyl hydrolase 1</fullName>
        <ecNumber evidence="2">3.4.19.12</ecNumber>
    </recommendedName>
</protein>
<dbReference type="OrthoDB" id="289038at2759"/>
<comment type="catalytic activity">
    <reaction evidence="1">
        <text>Thiol-dependent hydrolysis of ester, thioester, amide, peptide and isopeptide bonds formed by the C-terminal Gly of ubiquitin (a 76-residue protein attached to proteins as an intracellular targeting signal).</text>
        <dbReference type="EC" id="3.4.19.12"/>
    </reaction>
</comment>
<organism evidence="6 7">
    <name type="scientific">Limosa lapponica baueri</name>
    <dbReference type="NCBI Taxonomy" id="1758121"/>
    <lineage>
        <taxon>Eukaryota</taxon>
        <taxon>Metazoa</taxon>
        <taxon>Chordata</taxon>
        <taxon>Craniata</taxon>
        <taxon>Vertebrata</taxon>
        <taxon>Euteleostomi</taxon>
        <taxon>Archelosauria</taxon>
        <taxon>Archosauria</taxon>
        <taxon>Dinosauria</taxon>
        <taxon>Saurischia</taxon>
        <taxon>Theropoda</taxon>
        <taxon>Coelurosauria</taxon>
        <taxon>Aves</taxon>
        <taxon>Neognathae</taxon>
        <taxon>Neoaves</taxon>
        <taxon>Charadriiformes</taxon>
        <taxon>Scolopacidae</taxon>
        <taxon>Limosa</taxon>
    </lineage>
</organism>
<evidence type="ECO:0000256" key="2">
    <source>
        <dbReference type="ARBA" id="ARBA00012759"/>
    </source>
</evidence>
<keyword evidence="4" id="KW-0645">Protease</keyword>
<evidence type="ECO:0000256" key="3">
    <source>
        <dbReference type="ARBA" id="ARBA00022786"/>
    </source>
</evidence>
<dbReference type="Proteomes" id="UP000233556">
    <property type="component" value="Unassembled WGS sequence"/>
</dbReference>
<evidence type="ECO:0000256" key="4">
    <source>
        <dbReference type="ARBA" id="ARBA00022807"/>
    </source>
</evidence>
<feature type="domain" description="DUSP" evidence="5">
    <location>
        <begin position="7"/>
        <end position="102"/>
    </location>
</feature>
<accession>A0A2I0T236</accession>
<keyword evidence="7" id="KW-1185">Reference proteome</keyword>
<dbReference type="InterPro" id="IPR035927">
    <property type="entry name" value="DUSP-like_sf"/>
</dbReference>
<name>A0A2I0T236_LIMLA</name>
<dbReference type="EMBL" id="KZ524028">
    <property type="protein sequence ID" value="PKU27841.1"/>
    <property type="molecule type" value="Genomic_DNA"/>
</dbReference>